<comment type="caution">
    <text evidence="13">The sequence shown here is derived from an EMBL/GenBank/DDBJ whole genome shotgun (WGS) entry which is preliminary data.</text>
</comment>
<dbReference type="PANTHER" id="PTHR30046:SF0">
    <property type="entry name" value="FLAGELLAR M-RING PROTEIN"/>
    <property type="match status" value="1"/>
</dbReference>
<evidence type="ECO:0000256" key="4">
    <source>
        <dbReference type="ARBA" id="ARBA00022475"/>
    </source>
</evidence>
<name>A0A229P1A7_9BACL</name>
<evidence type="ECO:0000256" key="3">
    <source>
        <dbReference type="ARBA" id="ARBA00007971"/>
    </source>
</evidence>
<dbReference type="Pfam" id="PF01514">
    <property type="entry name" value="YscJ_FliF"/>
    <property type="match status" value="1"/>
</dbReference>
<dbReference type="InterPro" id="IPR013556">
    <property type="entry name" value="Flag_M-ring_C"/>
</dbReference>
<dbReference type="OrthoDB" id="9807026at2"/>
<comment type="subcellular location">
    <subcellularLocation>
        <location evidence="1">Bacterial flagellum basal body</location>
    </subcellularLocation>
    <subcellularLocation>
        <location evidence="2">Cell membrane</location>
        <topology evidence="2">Multi-pass membrane protein</topology>
    </subcellularLocation>
</comment>
<keyword evidence="13" id="KW-0966">Cell projection</keyword>
<evidence type="ECO:0000259" key="11">
    <source>
        <dbReference type="Pfam" id="PF01514"/>
    </source>
</evidence>
<proteinExistence type="inferred from homology"/>
<evidence type="ECO:0000256" key="2">
    <source>
        <dbReference type="ARBA" id="ARBA00004651"/>
    </source>
</evidence>
<accession>A0A229P1A7</accession>
<dbReference type="Pfam" id="PF08345">
    <property type="entry name" value="YscJ_FliF_C"/>
    <property type="match status" value="1"/>
</dbReference>
<keyword evidence="6 10" id="KW-1133">Transmembrane helix</keyword>
<keyword evidence="5 10" id="KW-0812">Transmembrane</keyword>
<evidence type="ECO:0000313" key="13">
    <source>
        <dbReference type="EMBL" id="OXM15982.1"/>
    </source>
</evidence>
<dbReference type="RefSeq" id="WP_089523068.1">
    <property type="nucleotide sequence ID" value="NZ_NMUQ01000001.1"/>
</dbReference>
<keyword evidence="13" id="KW-0282">Flagellum</keyword>
<dbReference type="Gene3D" id="3.30.300.30">
    <property type="match status" value="1"/>
</dbReference>
<evidence type="ECO:0000256" key="6">
    <source>
        <dbReference type="ARBA" id="ARBA00022989"/>
    </source>
</evidence>
<dbReference type="InterPro" id="IPR006182">
    <property type="entry name" value="FliF_N_dom"/>
</dbReference>
<dbReference type="InterPro" id="IPR043427">
    <property type="entry name" value="YscJ/FliF"/>
</dbReference>
<comment type="similarity">
    <text evidence="3">Belongs to the FliF family.</text>
</comment>
<evidence type="ECO:0000313" key="14">
    <source>
        <dbReference type="Proteomes" id="UP000215145"/>
    </source>
</evidence>
<keyword evidence="8" id="KW-0975">Bacterial flagellum</keyword>
<reference evidence="13 14" key="1">
    <citation type="submission" date="2017-07" db="EMBL/GenBank/DDBJ databases">
        <title>Paenibacillus herberti R33 genome sequencing and assembly.</title>
        <authorList>
            <person name="Su W."/>
        </authorList>
    </citation>
    <scope>NUCLEOTIDE SEQUENCE [LARGE SCALE GENOMIC DNA]</scope>
    <source>
        <strain evidence="13 14">R33</strain>
    </source>
</reference>
<dbReference type="GO" id="GO:0003774">
    <property type="term" value="F:cytoskeletal motor activity"/>
    <property type="evidence" value="ECO:0007669"/>
    <property type="project" value="InterPro"/>
</dbReference>
<dbReference type="InterPro" id="IPR045851">
    <property type="entry name" value="AMP-bd_C_sf"/>
</dbReference>
<feature type="domain" description="Flagellar M-ring N-terminal" evidence="11">
    <location>
        <begin position="46"/>
        <end position="222"/>
    </location>
</feature>
<feature type="region of interest" description="Disordered" evidence="9">
    <location>
        <begin position="305"/>
        <end position="350"/>
    </location>
</feature>
<evidence type="ECO:0000256" key="9">
    <source>
        <dbReference type="SAM" id="MobiDB-lite"/>
    </source>
</evidence>
<evidence type="ECO:0000256" key="1">
    <source>
        <dbReference type="ARBA" id="ARBA00004117"/>
    </source>
</evidence>
<dbReference type="InterPro" id="IPR000067">
    <property type="entry name" value="FlgMring_FliF"/>
</dbReference>
<dbReference type="PRINTS" id="PR01009">
    <property type="entry name" value="FLGMRINGFLIF"/>
</dbReference>
<dbReference type="NCBIfam" id="TIGR00206">
    <property type="entry name" value="fliF"/>
    <property type="match status" value="1"/>
</dbReference>
<organism evidence="13 14">
    <name type="scientific">Paenibacillus herberti</name>
    <dbReference type="NCBI Taxonomy" id="1619309"/>
    <lineage>
        <taxon>Bacteria</taxon>
        <taxon>Bacillati</taxon>
        <taxon>Bacillota</taxon>
        <taxon>Bacilli</taxon>
        <taxon>Bacillales</taxon>
        <taxon>Paenibacillaceae</taxon>
        <taxon>Paenibacillus</taxon>
    </lineage>
</organism>
<keyword evidence="13" id="KW-0969">Cilium</keyword>
<evidence type="ECO:0000256" key="7">
    <source>
        <dbReference type="ARBA" id="ARBA00023136"/>
    </source>
</evidence>
<dbReference type="GO" id="GO:0071973">
    <property type="term" value="P:bacterial-type flagellum-dependent cell motility"/>
    <property type="evidence" value="ECO:0007669"/>
    <property type="project" value="InterPro"/>
</dbReference>
<evidence type="ECO:0000256" key="5">
    <source>
        <dbReference type="ARBA" id="ARBA00022692"/>
    </source>
</evidence>
<evidence type="ECO:0000256" key="10">
    <source>
        <dbReference type="SAM" id="Phobius"/>
    </source>
</evidence>
<sequence>MNEKLARYSASVKNYWSAMGKKQKIWLGATLGVLLLTVILLTTILTKTQYETVFNELDTTDAQAIMNYLDTSNVAYKLENGGSSIAVPSSEADRVRVAAGSQGLVQNGSIGFEAFSASSSQFGMTDNEFNVRYKNALNGEVQQLLNAMQGVSTSKVVVNLPKESVFAQPDEGSGASVSVVMKFKPGFRPSQDEIDGYFNLVKTSIPNLKVTDITITSPQGELSPSSKAGGVLSGTGDTESLFQIRKKYEAELKRNIEEFLGPMLGSENLVVSVTSSLNFDQTNRVEDLVSPLESNNNNGIIISQQEENESSEGSAGDVGGVAGTGETDVPGYSSAASGSNTSEKSSRTTNYDVNRIKNTVVGGPYAVKDLSVSIGLPNDLLNQETRDQITNYLKSFVRSQLIDSGQDVSNDDLIAKKVAVIGQNFAGSSAAAGAGGLSTAWMIAIGVAAAALVAGIIFAVRKRRRNAEEEFIEELPPRVEYPSINFDSVNNESQVRKNLETLAKRKPDEFVSLLRTWLVEE</sequence>
<feature type="transmembrane region" description="Helical" evidence="10">
    <location>
        <begin position="440"/>
        <end position="460"/>
    </location>
</feature>
<keyword evidence="14" id="KW-1185">Reference proteome</keyword>
<feature type="compositionally biased region" description="Polar residues" evidence="9">
    <location>
        <begin position="334"/>
        <end position="350"/>
    </location>
</feature>
<evidence type="ECO:0000256" key="8">
    <source>
        <dbReference type="ARBA" id="ARBA00023143"/>
    </source>
</evidence>
<dbReference type="GO" id="GO:0005886">
    <property type="term" value="C:plasma membrane"/>
    <property type="evidence" value="ECO:0007669"/>
    <property type="project" value="UniProtKB-SubCell"/>
</dbReference>
<dbReference type="PANTHER" id="PTHR30046">
    <property type="entry name" value="FLAGELLAR M-RING PROTEIN"/>
    <property type="match status" value="1"/>
</dbReference>
<protein>
    <submittedName>
        <fullName evidence="13">Flagellar M-ring protein FliF</fullName>
    </submittedName>
</protein>
<dbReference type="EMBL" id="NMUQ01000001">
    <property type="protein sequence ID" value="OXM15982.1"/>
    <property type="molecule type" value="Genomic_DNA"/>
</dbReference>
<feature type="transmembrane region" description="Helical" evidence="10">
    <location>
        <begin position="25"/>
        <end position="45"/>
    </location>
</feature>
<dbReference type="Proteomes" id="UP000215145">
    <property type="component" value="Unassembled WGS sequence"/>
</dbReference>
<keyword evidence="7 10" id="KW-0472">Membrane</keyword>
<dbReference type="GO" id="GO:0009431">
    <property type="term" value="C:bacterial-type flagellum basal body, MS ring"/>
    <property type="evidence" value="ECO:0007669"/>
    <property type="project" value="InterPro"/>
</dbReference>
<gene>
    <name evidence="13" type="primary">fliF</name>
    <name evidence="13" type="ORF">CGZ75_04565</name>
</gene>
<keyword evidence="4" id="KW-1003">Cell membrane</keyword>
<dbReference type="AlphaFoldDB" id="A0A229P1A7"/>
<feature type="domain" description="Flagellar M-ring C-terminal" evidence="12">
    <location>
        <begin position="260"/>
        <end position="395"/>
    </location>
</feature>
<evidence type="ECO:0000259" key="12">
    <source>
        <dbReference type="Pfam" id="PF08345"/>
    </source>
</evidence>